<evidence type="ECO:0000313" key="2">
    <source>
        <dbReference type="Proteomes" id="UP000215931"/>
    </source>
</evidence>
<dbReference type="EMBL" id="NPKH01000014">
    <property type="protein sequence ID" value="PAP96112.1"/>
    <property type="molecule type" value="Genomic_DNA"/>
</dbReference>
<dbReference type="AlphaFoldDB" id="A0A271KK24"/>
<name>A0A271KK24_9HYPH</name>
<gene>
    <name evidence="1" type="ORF">CIT31_05285</name>
</gene>
<comment type="caution">
    <text evidence="1">The sequence shown here is derived from an EMBL/GenBank/DDBJ whole genome shotgun (WGS) entry which is preliminary data.</text>
</comment>
<sequence>MPRAPKSQFLRPKDRAICQRVVDQVTADAKWYSTSIDGQILVSTTLALFQSGVVNETTLLAHVRARRHDFTKLTG</sequence>
<dbReference type="RefSeq" id="WP_095517765.1">
    <property type="nucleotide sequence ID" value="NZ_NPKH01000014.1"/>
</dbReference>
<dbReference type="Proteomes" id="UP000215931">
    <property type="component" value="Unassembled WGS sequence"/>
</dbReference>
<organism evidence="1 2">
    <name type="scientific">Mesorhizobium wenxiniae</name>
    <dbReference type="NCBI Taxonomy" id="2014805"/>
    <lineage>
        <taxon>Bacteria</taxon>
        <taxon>Pseudomonadati</taxon>
        <taxon>Pseudomonadota</taxon>
        <taxon>Alphaproteobacteria</taxon>
        <taxon>Hyphomicrobiales</taxon>
        <taxon>Phyllobacteriaceae</taxon>
        <taxon>Mesorhizobium</taxon>
    </lineage>
</organism>
<accession>A0A271KK24</accession>
<reference evidence="1 2" key="1">
    <citation type="submission" date="2017-08" db="EMBL/GenBank/DDBJ databases">
        <title>Mesorhizobium wenxinae sp. nov., a novel rhizobial species isolated from root nodules of chickpea (Cicer arietinum L.).</title>
        <authorList>
            <person name="Zhang J."/>
        </authorList>
    </citation>
    <scope>NUCLEOTIDE SEQUENCE [LARGE SCALE GENOMIC DNA]</scope>
    <source>
        <strain evidence="2">WYCCWR 10019</strain>
    </source>
</reference>
<proteinExistence type="predicted"/>
<evidence type="ECO:0000313" key="1">
    <source>
        <dbReference type="EMBL" id="PAP96112.1"/>
    </source>
</evidence>
<keyword evidence="2" id="KW-1185">Reference proteome</keyword>
<protein>
    <submittedName>
        <fullName evidence="1">Uncharacterized protein</fullName>
    </submittedName>
</protein>
<dbReference type="OrthoDB" id="8283452at2"/>